<protein>
    <submittedName>
        <fullName evidence="2">Uncharacterized protein</fullName>
    </submittedName>
</protein>
<dbReference type="AlphaFoldDB" id="A0A420DRB5"/>
<evidence type="ECO:0000313" key="3">
    <source>
        <dbReference type="Proteomes" id="UP000284407"/>
    </source>
</evidence>
<proteinExistence type="predicted"/>
<dbReference type="STRING" id="1443111.Z949_3448"/>
<organism evidence="2 3">
    <name type="scientific">Sulfitobacter guttiformis</name>
    <dbReference type="NCBI Taxonomy" id="74349"/>
    <lineage>
        <taxon>Bacteria</taxon>
        <taxon>Pseudomonadati</taxon>
        <taxon>Pseudomonadota</taxon>
        <taxon>Alphaproteobacteria</taxon>
        <taxon>Rhodobacterales</taxon>
        <taxon>Roseobacteraceae</taxon>
        <taxon>Sulfitobacter</taxon>
    </lineage>
</organism>
<feature type="region of interest" description="Disordered" evidence="1">
    <location>
        <begin position="1"/>
        <end position="33"/>
    </location>
</feature>
<keyword evidence="3" id="KW-1185">Reference proteome</keyword>
<evidence type="ECO:0000313" key="2">
    <source>
        <dbReference type="EMBL" id="RKE96854.1"/>
    </source>
</evidence>
<gene>
    <name evidence="2" type="ORF">C8N30_1429</name>
</gene>
<feature type="compositionally biased region" description="Basic and acidic residues" evidence="1">
    <location>
        <begin position="16"/>
        <end position="31"/>
    </location>
</feature>
<evidence type="ECO:0000256" key="1">
    <source>
        <dbReference type="SAM" id="MobiDB-lite"/>
    </source>
</evidence>
<dbReference type="EMBL" id="RAQK01000001">
    <property type="protein sequence ID" value="RKE96854.1"/>
    <property type="molecule type" value="Genomic_DNA"/>
</dbReference>
<sequence>MVLLPPSASHASSNMHDSHHAVSDKADHSGIDHSATAVTQSECGALASSDSKDHVGGKCCSGICSSVVLGEIGTVFVRQSTSGGYLPLNPQMNSVAQSGFLRPPQFLI</sequence>
<accession>A0A420DRB5</accession>
<name>A0A420DRB5_9RHOB</name>
<reference evidence="2 3" key="1">
    <citation type="submission" date="2018-09" db="EMBL/GenBank/DDBJ databases">
        <title>Genomic Encyclopedia of Archaeal and Bacterial Type Strains, Phase II (KMG-II): from individual species to whole genera.</title>
        <authorList>
            <person name="Goeker M."/>
        </authorList>
    </citation>
    <scope>NUCLEOTIDE SEQUENCE [LARGE SCALE GENOMIC DNA]</scope>
    <source>
        <strain evidence="2 3">DSM 11458</strain>
    </source>
</reference>
<comment type="caution">
    <text evidence="2">The sequence shown here is derived from an EMBL/GenBank/DDBJ whole genome shotgun (WGS) entry which is preliminary data.</text>
</comment>
<dbReference type="Proteomes" id="UP000284407">
    <property type="component" value="Unassembled WGS sequence"/>
</dbReference>